<dbReference type="SUPFAM" id="SSF53448">
    <property type="entry name" value="Nucleotide-diphospho-sugar transferases"/>
    <property type="match status" value="1"/>
</dbReference>
<organism evidence="2 3">
    <name type="scientific">Paenibacillus agilis</name>
    <dbReference type="NCBI Taxonomy" id="3020863"/>
    <lineage>
        <taxon>Bacteria</taxon>
        <taxon>Bacillati</taxon>
        <taxon>Bacillota</taxon>
        <taxon>Bacilli</taxon>
        <taxon>Bacillales</taxon>
        <taxon>Paenibacillaceae</taxon>
        <taxon>Paenibacillus</taxon>
    </lineage>
</organism>
<evidence type="ECO:0000313" key="2">
    <source>
        <dbReference type="EMBL" id="TVX94745.1"/>
    </source>
</evidence>
<gene>
    <name evidence="2" type="ORF">FPZ44_14020</name>
</gene>
<evidence type="ECO:0000259" key="1">
    <source>
        <dbReference type="Pfam" id="PF00535"/>
    </source>
</evidence>
<dbReference type="PANTHER" id="PTHR43630:SF2">
    <property type="entry name" value="GLYCOSYLTRANSFERASE"/>
    <property type="match status" value="1"/>
</dbReference>
<dbReference type="EMBL" id="VNJK01000001">
    <property type="protein sequence ID" value="TVX94745.1"/>
    <property type="molecule type" value="Genomic_DNA"/>
</dbReference>
<accession>A0A559J4D0</accession>
<protein>
    <submittedName>
        <fullName evidence="2">Glycosyltransferase family 2 protein</fullName>
    </submittedName>
</protein>
<keyword evidence="3" id="KW-1185">Reference proteome</keyword>
<dbReference type="InterPro" id="IPR011990">
    <property type="entry name" value="TPR-like_helical_dom_sf"/>
</dbReference>
<sequence length="387" mass="45001">MEQEQLDSSAIKISLCLIVKNEEESLQRCLDSVVGIADEIIIVDTGSTDNTKQIASQNGAKLYDFEWIDDFGAARNFAFSKATQEYILWLDADDVIESKDRNALKKLKRELSRDINSVSMSYVLTTNESGEPLFSLRRNRLVRRAANFKWIGPVHEYLEVYGPIYHSEICVYHKKDKQYTDRNLRIYENRLAAGETFTARDLYYYANELKDHARYKDALEYYEKFLQTKQGWFEDCIQACLKMESCHDKLNQESERLPALFRSFEFDKPHSDICCQIGELMLNNQRHHQAIYWFEQATQLAIPSDQLTMTQASTWTWIPHLKLCVCYDQIGQLDKACYHNEIALSYLPDHPSMLYNQNYFKQILGEKYELASVSSVHADRNSGGSEV</sequence>
<dbReference type="AlphaFoldDB" id="A0A559J4D0"/>
<dbReference type="Gene3D" id="3.90.550.10">
    <property type="entry name" value="Spore Coat Polysaccharide Biosynthesis Protein SpsA, Chain A"/>
    <property type="match status" value="1"/>
</dbReference>
<dbReference type="Pfam" id="PF00535">
    <property type="entry name" value="Glycos_transf_2"/>
    <property type="match status" value="1"/>
</dbReference>
<dbReference type="InterPro" id="IPR001173">
    <property type="entry name" value="Glyco_trans_2-like"/>
</dbReference>
<feature type="domain" description="Glycosyltransferase 2-like" evidence="1">
    <location>
        <begin position="14"/>
        <end position="113"/>
    </location>
</feature>
<proteinExistence type="predicted"/>
<dbReference type="Proteomes" id="UP000318102">
    <property type="component" value="Unassembled WGS sequence"/>
</dbReference>
<name>A0A559J4D0_9BACL</name>
<dbReference type="OrthoDB" id="9815923at2"/>
<dbReference type="InterPro" id="IPR029044">
    <property type="entry name" value="Nucleotide-diphossugar_trans"/>
</dbReference>
<comment type="caution">
    <text evidence="2">The sequence shown here is derived from an EMBL/GenBank/DDBJ whole genome shotgun (WGS) entry which is preliminary data.</text>
</comment>
<dbReference type="PANTHER" id="PTHR43630">
    <property type="entry name" value="POLY-BETA-1,6-N-ACETYL-D-GLUCOSAMINE SYNTHASE"/>
    <property type="match status" value="1"/>
</dbReference>
<reference evidence="2 3" key="1">
    <citation type="submission" date="2019-07" db="EMBL/GenBank/DDBJ databases">
        <authorList>
            <person name="Kim J."/>
        </authorList>
    </citation>
    <scope>NUCLEOTIDE SEQUENCE [LARGE SCALE GENOMIC DNA]</scope>
    <source>
        <strain evidence="2 3">N4</strain>
    </source>
</reference>
<dbReference type="SUPFAM" id="SSF48452">
    <property type="entry name" value="TPR-like"/>
    <property type="match status" value="1"/>
</dbReference>
<evidence type="ECO:0000313" key="3">
    <source>
        <dbReference type="Proteomes" id="UP000318102"/>
    </source>
</evidence>
<dbReference type="CDD" id="cd02511">
    <property type="entry name" value="Beta4Glucosyltransferase"/>
    <property type="match status" value="1"/>
</dbReference>
<dbReference type="Gene3D" id="1.25.40.10">
    <property type="entry name" value="Tetratricopeptide repeat domain"/>
    <property type="match status" value="1"/>
</dbReference>